<organism evidence="17 18">
    <name type="scientific">Aerococcus urinae</name>
    <dbReference type="NCBI Taxonomy" id="1376"/>
    <lineage>
        <taxon>Bacteria</taxon>
        <taxon>Bacillati</taxon>
        <taxon>Bacillota</taxon>
        <taxon>Bacilli</taxon>
        <taxon>Lactobacillales</taxon>
        <taxon>Aerococcaceae</taxon>
        <taxon>Aerococcus</taxon>
    </lineage>
</organism>
<dbReference type="GeneID" id="35768223"/>
<evidence type="ECO:0000313" key="17">
    <source>
        <dbReference type="EMBL" id="QPS00855.1"/>
    </source>
</evidence>
<evidence type="ECO:0000256" key="3">
    <source>
        <dbReference type="ARBA" id="ARBA00012014"/>
    </source>
</evidence>
<dbReference type="InterPro" id="IPR051211">
    <property type="entry name" value="PG_lysyltransferase"/>
</dbReference>
<dbReference type="Proteomes" id="UP001069145">
    <property type="component" value="Unassembled WGS sequence"/>
</dbReference>
<dbReference type="GO" id="GO:0005886">
    <property type="term" value="C:plasma membrane"/>
    <property type="evidence" value="ECO:0007669"/>
    <property type="project" value="UniProtKB-SubCell"/>
</dbReference>
<evidence type="ECO:0000256" key="2">
    <source>
        <dbReference type="ARBA" id="ARBA00008627"/>
    </source>
</evidence>
<feature type="transmembrane region" description="Helical" evidence="14">
    <location>
        <begin position="411"/>
        <end position="428"/>
    </location>
</feature>
<dbReference type="GO" id="GO:0046677">
    <property type="term" value="P:response to antibiotic"/>
    <property type="evidence" value="ECO:0007669"/>
    <property type="project" value="UniProtKB-KW"/>
</dbReference>
<dbReference type="GO" id="GO:0055091">
    <property type="term" value="P:phospholipid homeostasis"/>
    <property type="evidence" value="ECO:0007669"/>
    <property type="project" value="TreeGrafter"/>
</dbReference>
<dbReference type="EMBL" id="CP065662">
    <property type="protein sequence ID" value="QPS00855.1"/>
    <property type="molecule type" value="Genomic_DNA"/>
</dbReference>
<keyword evidence="9 14" id="KW-0443">Lipid metabolism</keyword>
<name>A0A0X8FEG0_9LACT</name>
<dbReference type="InterPro" id="IPR022791">
    <property type="entry name" value="L-PG_synthase/AglD"/>
</dbReference>
<evidence type="ECO:0000256" key="13">
    <source>
        <dbReference type="ARBA" id="ARBA00047540"/>
    </source>
</evidence>
<dbReference type="GO" id="GO:0050071">
    <property type="term" value="F:phosphatidylglycerol lysyltransferase activity"/>
    <property type="evidence" value="ECO:0007669"/>
    <property type="project" value="UniProtKB-EC"/>
</dbReference>
<proteinExistence type="inferred from homology"/>
<dbReference type="SUPFAM" id="SSF55729">
    <property type="entry name" value="Acyl-CoA N-acyltransferases (Nat)"/>
    <property type="match status" value="1"/>
</dbReference>
<feature type="transmembrane region" description="Helical" evidence="14">
    <location>
        <begin position="317"/>
        <end position="339"/>
    </location>
</feature>
<dbReference type="PANTHER" id="PTHR34697">
    <property type="entry name" value="PHOSPHATIDYLGLYCEROL LYSYLTRANSFERASE"/>
    <property type="match status" value="1"/>
</dbReference>
<evidence type="ECO:0000256" key="11">
    <source>
        <dbReference type="ARBA" id="ARBA00023251"/>
    </source>
</evidence>
<gene>
    <name evidence="14 17" type="primary">mprF</name>
    <name evidence="17" type="ORF">I6G68_05515</name>
    <name evidence="16" type="ORF">ODY43_00775</name>
</gene>
<evidence type="ECO:0000256" key="9">
    <source>
        <dbReference type="ARBA" id="ARBA00023098"/>
    </source>
</evidence>
<feature type="domain" description="Phosphatidylglycerol lysyltransferase C-terminal" evidence="15">
    <location>
        <begin position="516"/>
        <end position="805"/>
    </location>
</feature>
<evidence type="ECO:0000256" key="7">
    <source>
        <dbReference type="ARBA" id="ARBA00022692"/>
    </source>
</evidence>
<dbReference type="RefSeq" id="WP_060778273.1">
    <property type="nucleotide sequence ID" value="NZ_CAJHLF010000002.1"/>
</dbReference>
<evidence type="ECO:0000313" key="16">
    <source>
        <dbReference type="EMBL" id="MCY3052538.1"/>
    </source>
</evidence>
<feature type="transmembrane region" description="Helical" evidence="14">
    <location>
        <begin position="12"/>
        <end position="29"/>
    </location>
</feature>
<dbReference type="GO" id="GO:0006629">
    <property type="term" value="P:lipid metabolic process"/>
    <property type="evidence" value="ECO:0007669"/>
    <property type="project" value="UniProtKB-KW"/>
</dbReference>
<evidence type="ECO:0000259" key="15">
    <source>
        <dbReference type="Pfam" id="PF09924"/>
    </source>
</evidence>
<evidence type="ECO:0000256" key="10">
    <source>
        <dbReference type="ARBA" id="ARBA00023136"/>
    </source>
</evidence>
<keyword evidence="10 14" id="KW-0472">Membrane</keyword>
<evidence type="ECO:0000256" key="5">
    <source>
        <dbReference type="ARBA" id="ARBA00022475"/>
    </source>
</evidence>
<feature type="transmembrane region" description="Helical" evidence="14">
    <location>
        <begin position="440"/>
        <end position="458"/>
    </location>
</feature>
<accession>A0A0X8FEG0</accession>
<comment type="catalytic activity">
    <reaction evidence="13 14">
        <text>L-lysyl-tRNA(Lys) + a 1,2-diacyl-sn-glycero-3-phospho-(1'-sn-glycerol) = a 1,2-diacyl-sn-glycero-3-phospho-1'-(3'-O-L-lysyl)-sn-glycerol + tRNA(Lys)</text>
        <dbReference type="Rhea" id="RHEA:10668"/>
        <dbReference type="Rhea" id="RHEA-COMP:9696"/>
        <dbReference type="Rhea" id="RHEA-COMP:9697"/>
        <dbReference type="ChEBI" id="CHEBI:64716"/>
        <dbReference type="ChEBI" id="CHEBI:75792"/>
        <dbReference type="ChEBI" id="CHEBI:78442"/>
        <dbReference type="ChEBI" id="CHEBI:78529"/>
        <dbReference type="EC" id="2.3.2.3"/>
    </reaction>
</comment>
<feature type="transmembrane region" description="Helical" evidence="14">
    <location>
        <begin position="156"/>
        <end position="174"/>
    </location>
</feature>
<keyword evidence="5" id="KW-1003">Cell membrane</keyword>
<dbReference type="AlphaFoldDB" id="A0A0X8FEG0"/>
<dbReference type="EMBL" id="JAOTML010000001">
    <property type="protein sequence ID" value="MCY3052538.1"/>
    <property type="molecule type" value="Genomic_DNA"/>
</dbReference>
<evidence type="ECO:0000256" key="4">
    <source>
        <dbReference type="ARBA" id="ARBA00021546"/>
    </source>
</evidence>
<evidence type="ECO:0000313" key="19">
    <source>
        <dbReference type="Proteomes" id="UP001069145"/>
    </source>
</evidence>
<reference evidence="17 18" key="1">
    <citation type="submission" date="2020-12" db="EMBL/GenBank/DDBJ databases">
        <title>FDA dAtabase for Regulatory Grade micrObial Sequences (FDA-ARGOS): Supporting development and validation of Infectious Disease Dx tests.</title>
        <authorList>
            <person name="Sproer C."/>
            <person name="Gronow S."/>
            <person name="Severitt S."/>
            <person name="Schroder I."/>
            <person name="Tallon L."/>
            <person name="Sadzewicz L."/>
            <person name="Zhao X."/>
            <person name="Boylan J."/>
            <person name="Ott S."/>
            <person name="Bowen H."/>
            <person name="Vavikolanu K."/>
            <person name="Mehta A."/>
            <person name="Aluvathingal J."/>
            <person name="Nadendla S."/>
            <person name="Lowell S."/>
            <person name="Myers T."/>
            <person name="Yan Y."/>
            <person name="Sichtig H."/>
        </authorList>
    </citation>
    <scope>NUCLEOTIDE SEQUENCE [LARGE SCALE GENOMIC DNA]</scope>
    <source>
        <strain evidence="17 18">FDAARGOS_911</strain>
    </source>
</reference>
<dbReference type="EC" id="2.3.2.3" evidence="3 14"/>
<sequence>MKDIYNRYHKIIKIVFYILLILFFGYLIQNELRSINWSLFFDSLADLPAFTRLALVIFGLLGFSFNGWYDYVATRNYTVTAHSYKILQMGWISQAFNEFIGLSGFTGAALRNNFYQKHGLKPKQALQISLETWFASFLGLGVLLLIVLLSGKIDGYSLLLPVIYLLYLPLYFFYDKLPLARKLGEKFGLEAITWKKKFAYLSASLCDWVASFTYFYIVMLIFMPHLSPIFAMMVYSFANVVGILSFIPGGLGTFDLTVLLMMQNAGYNPDQVLAAIVILRVCYYVIPWLLACFYVFHNWFTSKLFEEDMKIKAWGKWIVRFVSFLLLVNGLVLISSVISPAVPERIHLLKYLIPRSLQSVSILLVLLIGCTAFILSFGLFKRIRRALWLTLILLPLGAIACMIKGLDYEEAIFLLLSTYLLYQSRFLFTRNHLALNRRNILLSFFACAGLLLIIFLITGHFRHMPFTRHVYLLNPLHIFFYLVIASLLTILVLFSRSERLDFLPPSLDEINLYEQLIAEYGGSEYSHLVYLKDKMIFFNAEQTVAILYRPSSDNLIALGDPIGNSQDFPSALEEFLEYAEHMDMAVGFYEVTPHYLDAFCSLGYATLKIGESAIIDLDEFTFEGKKNKNRRSVRNDMTRAGLYFEIYQPPYNDEFIHDLRQISDQWLNKREEMSFSMGAFYEDYLARERIAVLRDEEAIYAFASIMPISEDMISIDLMRYISHDAGDVMQMLILQLLQWAKDLGYHRFVLGMAPLANVGTKSYASPRDKTLHLVYDFGNRFYGFKGLRAYKSKFRPEWENRYIIYPNQTTLIKVLISLLDITHKTRD</sequence>
<comment type="subcellular location">
    <subcellularLocation>
        <location evidence="1 14">Cell membrane</location>
        <topology evidence="1 14">Multi-pass membrane protein</topology>
    </subcellularLocation>
</comment>
<keyword evidence="19" id="KW-1185">Reference proteome</keyword>
<keyword evidence="6 14" id="KW-0808">Transferase</keyword>
<dbReference type="KEGG" id="aun:AWM73_04540"/>
<keyword evidence="7 14" id="KW-0812">Transmembrane</keyword>
<evidence type="ECO:0000256" key="1">
    <source>
        <dbReference type="ARBA" id="ARBA00004651"/>
    </source>
</evidence>
<feature type="transmembrane region" description="Helical" evidence="14">
    <location>
        <begin position="49"/>
        <end position="69"/>
    </location>
</feature>
<feature type="transmembrane region" description="Helical" evidence="14">
    <location>
        <begin position="387"/>
        <end position="405"/>
    </location>
</feature>
<keyword evidence="8 14" id="KW-1133">Transmembrane helix</keyword>
<feature type="transmembrane region" description="Helical" evidence="14">
    <location>
        <begin position="359"/>
        <end position="380"/>
    </location>
</feature>
<feature type="transmembrane region" description="Helical" evidence="14">
    <location>
        <begin position="90"/>
        <end position="110"/>
    </location>
</feature>
<dbReference type="PANTHER" id="PTHR34697:SF2">
    <property type="entry name" value="PHOSPHATIDYLGLYCEROL LYSYLTRANSFERASE"/>
    <property type="match status" value="1"/>
</dbReference>
<keyword evidence="11 14" id="KW-0046">Antibiotic resistance</keyword>
<feature type="transmembrane region" description="Helical" evidence="14">
    <location>
        <begin position="198"/>
        <end position="222"/>
    </location>
</feature>
<reference evidence="16" key="2">
    <citation type="submission" date="2022-09" db="EMBL/GenBank/DDBJ databases">
        <title>Aerococcus urinae taxonomy study.</title>
        <authorList>
            <person name="Christensen J."/>
            <person name="Senneby E."/>
        </authorList>
    </citation>
    <scope>NUCLEOTIDE SEQUENCE</scope>
    <source>
        <strain evidence="16">NLD-066-U95</strain>
    </source>
</reference>
<evidence type="ECO:0000256" key="14">
    <source>
        <dbReference type="RuleBase" id="RU363042"/>
    </source>
</evidence>
<evidence type="ECO:0000256" key="8">
    <source>
        <dbReference type="ARBA" id="ARBA00022989"/>
    </source>
</evidence>
<dbReference type="Proteomes" id="UP000594771">
    <property type="component" value="Chromosome"/>
</dbReference>
<evidence type="ECO:0000256" key="6">
    <source>
        <dbReference type="ARBA" id="ARBA00022679"/>
    </source>
</evidence>
<dbReference type="Pfam" id="PF09924">
    <property type="entry name" value="LPG_synthase_C"/>
    <property type="match status" value="1"/>
</dbReference>
<dbReference type="InterPro" id="IPR024320">
    <property type="entry name" value="LPG_synthase_C"/>
</dbReference>
<comment type="function">
    <text evidence="14">Catalyzes the transfer of a lysyl group from L-lysyl-tRNA(Lys) to membrane-bound phosphatidylglycerol (PG), which produces lysylphosphatidylglycerol (LPG), a major component of the bacterial membrane with a positive net charge. LPG synthesis contributes to bacterial virulence as it is involved in the resistance mechanism against cationic antimicrobial peptides (CAMP) produces by the host's immune system (defensins, cathelicidins) and by the competing microorganisms.</text>
</comment>
<dbReference type="OrthoDB" id="145485at2"/>
<protein>
    <recommendedName>
        <fullName evidence="4 14">Phosphatidylglycerol lysyltransferase</fullName>
        <ecNumber evidence="3 14">2.3.2.3</ecNumber>
    </recommendedName>
    <alternativeName>
        <fullName evidence="12 14">Lysylphosphatidylglycerol synthase</fullName>
    </alternativeName>
</protein>
<evidence type="ECO:0000256" key="12">
    <source>
        <dbReference type="ARBA" id="ARBA00031899"/>
    </source>
</evidence>
<dbReference type="InterPro" id="IPR016181">
    <property type="entry name" value="Acyl_CoA_acyltransferase"/>
</dbReference>
<feature type="transmembrane region" description="Helical" evidence="14">
    <location>
        <begin position="271"/>
        <end position="296"/>
    </location>
</feature>
<dbReference type="Pfam" id="PF03706">
    <property type="entry name" value="LPG_synthase_TM"/>
    <property type="match status" value="1"/>
</dbReference>
<comment type="similarity">
    <text evidence="2 14">Belongs to the LPG synthase family.</text>
</comment>
<feature type="transmembrane region" description="Helical" evidence="14">
    <location>
        <begin position="130"/>
        <end position="149"/>
    </location>
</feature>
<feature type="transmembrane region" description="Helical" evidence="14">
    <location>
        <begin position="229"/>
        <end position="251"/>
    </location>
</feature>
<evidence type="ECO:0000313" key="18">
    <source>
        <dbReference type="Proteomes" id="UP000594771"/>
    </source>
</evidence>
<dbReference type="NCBIfam" id="NF033480">
    <property type="entry name" value="bifunc_MprF"/>
    <property type="match status" value="1"/>
</dbReference>
<feature type="transmembrane region" description="Helical" evidence="14">
    <location>
        <begin position="478"/>
        <end position="494"/>
    </location>
</feature>